<dbReference type="InterPro" id="IPR009057">
    <property type="entry name" value="Homeodomain-like_sf"/>
</dbReference>
<evidence type="ECO:0000259" key="5">
    <source>
        <dbReference type="PROSITE" id="PS50977"/>
    </source>
</evidence>
<evidence type="ECO:0000256" key="3">
    <source>
        <dbReference type="ARBA" id="ARBA00023163"/>
    </source>
</evidence>
<dbReference type="InterPro" id="IPR050109">
    <property type="entry name" value="HTH-type_TetR-like_transc_reg"/>
</dbReference>
<proteinExistence type="predicted"/>
<dbReference type="RefSeq" id="WP_380762771.1">
    <property type="nucleotide sequence ID" value="NZ_JBHSRF010000110.1"/>
</dbReference>
<dbReference type="PRINTS" id="PR00455">
    <property type="entry name" value="HTHTETR"/>
</dbReference>
<accession>A0ABW1NVF9</accession>
<keyword evidence="3" id="KW-0804">Transcription</keyword>
<reference evidence="7" key="1">
    <citation type="journal article" date="2019" name="Int. J. Syst. Evol. Microbiol.">
        <title>The Global Catalogue of Microorganisms (GCM) 10K type strain sequencing project: providing services to taxonomists for standard genome sequencing and annotation.</title>
        <authorList>
            <consortium name="The Broad Institute Genomics Platform"/>
            <consortium name="The Broad Institute Genome Sequencing Center for Infectious Disease"/>
            <person name="Wu L."/>
            <person name="Ma J."/>
        </authorList>
    </citation>
    <scope>NUCLEOTIDE SEQUENCE [LARGE SCALE GENOMIC DNA]</scope>
    <source>
        <strain evidence="7">JCM 30346</strain>
    </source>
</reference>
<organism evidence="6 7">
    <name type="scientific">Sphaerisporangium aureirubrum</name>
    <dbReference type="NCBI Taxonomy" id="1544736"/>
    <lineage>
        <taxon>Bacteria</taxon>
        <taxon>Bacillati</taxon>
        <taxon>Actinomycetota</taxon>
        <taxon>Actinomycetes</taxon>
        <taxon>Streptosporangiales</taxon>
        <taxon>Streptosporangiaceae</taxon>
        <taxon>Sphaerisporangium</taxon>
    </lineage>
</organism>
<evidence type="ECO:0000256" key="2">
    <source>
        <dbReference type="ARBA" id="ARBA00023125"/>
    </source>
</evidence>
<evidence type="ECO:0000313" key="7">
    <source>
        <dbReference type="Proteomes" id="UP001596137"/>
    </source>
</evidence>
<protein>
    <submittedName>
        <fullName evidence="6">TetR/AcrR family transcriptional regulator</fullName>
    </submittedName>
</protein>
<dbReference type="PANTHER" id="PTHR30055:SF234">
    <property type="entry name" value="HTH-TYPE TRANSCRIPTIONAL REGULATOR BETI"/>
    <property type="match status" value="1"/>
</dbReference>
<gene>
    <name evidence="6" type="ORF">ACFP1K_37935</name>
</gene>
<dbReference type="PANTHER" id="PTHR30055">
    <property type="entry name" value="HTH-TYPE TRANSCRIPTIONAL REGULATOR RUTR"/>
    <property type="match status" value="1"/>
</dbReference>
<keyword evidence="2 4" id="KW-0238">DNA-binding</keyword>
<feature type="domain" description="HTH tetR-type" evidence="5">
    <location>
        <begin position="8"/>
        <end position="68"/>
    </location>
</feature>
<dbReference type="Pfam" id="PF00440">
    <property type="entry name" value="TetR_N"/>
    <property type="match status" value="1"/>
</dbReference>
<dbReference type="InterPro" id="IPR001647">
    <property type="entry name" value="HTH_TetR"/>
</dbReference>
<dbReference type="Proteomes" id="UP001596137">
    <property type="component" value="Unassembled WGS sequence"/>
</dbReference>
<sequence>MPKRVDHDSRREEIARAALRLCVREGLASVTIGRVAAEAAISKGLVQHYFPTKEALLRLAAATQRHDIESAVAAAVRPGDPPEAVLRQILLALVDLGAEQILAGHAFLASTAADPTLRRLYREGSAVATATVARLLTEARGPATGAEAEARVLLGVAGSLADARMLGEIGRAEAVAVLDLQLSRLHGAAADSRGGG</sequence>
<dbReference type="Gene3D" id="1.10.357.10">
    <property type="entry name" value="Tetracycline Repressor, domain 2"/>
    <property type="match status" value="1"/>
</dbReference>
<feature type="DNA-binding region" description="H-T-H motif" evidence="4">
    <location>
        <begin position="31"/>
        <end position="50"/>
    </location>
</feature>
<name>A0ABW1NVF9_9ACTN</name>
<evidence type="ECO:0000256" key="4">
    <source>
        <dbReference type="PROSITE-ProRule" id="PRU00335"/>
    </source>
</evidence>
<comment type="caution">
    <text evidence="6">The sequence shown here is derived from an EMBL/GenBank/DDBJ whole genome shotgun (WGS) entry which is preliminary data.</text>
</comment>
<dbReference type="PROSITE" id="PS50977">
    <property type="entry name" value="HTH_TETR_2"/>
    <property type="match status" value="1"/>
</dbReference>
<keyword evidence="1" id="KW-0805">Transcription regulation</keyword>
<dbReference type="SUPFAM" id="SSF46689">
    <property type="entry name" value="Homeodomain-like"/>
    <property type="match status" value="1"/>
</dbReference>
<keyword evidence="7" id="KW-1185">Reference proteome</keyword>
<dbReference type="EMBL" id="JBHSRF010000110">
    <property type="protein sequence ID" value="MFC6086996.1"/>
    <property type="molecule type" value="Genomic_DNA"/>
</dbReference>
<evidence type="ECO:0000256" key="1">
    <source>
        <dbReference type="ARBA" id="ARBA00023015"/>
    </source>
</evidence>
<evidence type="ECO:0000313" key="6">
    <source>
        <dbReference type="EMBL" id="MFC6086996.1"/>
    </source>
</evidence>